<dbReference type="InterPro" id="IPR055397">
    <property type="entry name" value="TraK_C"/>
</dbReference>
<dbReference type="AlphaFoldDB" id="A0A520XFF3"/>
<gene>
    <name evidence="2" type="ORF">EVJ48_03045</name>
</gene>
<comment type="caution">
    <text evidence="2">The sequence shown here is derived from an EMBL/GenBank/DDBJ whole genome shotgun (WGS) entry which is preliminary data.</text>
</comment>
<accession>A0A520XFF3</accession>
<evidence type="ECO:0000259" key="1">
    <source>
        <dbReference type="Pfam" id="PF23536"/>
    </source>
</evidence>
<sequence length="316" mass="35496">MSIPSVSLKKLFSLFLCGISVLLPLKVYALSSQPSYPVYKPPVKLKTKAGTLAYKLKNKKYSAAAKKTVNSQIVLPMRNMAKPKMNSSVTPVYLPVKKGETKTVYIARKFINRVVFPDYVKYARTSKTGDISVLLQGKTALISVTPYIVAKGPVKRAVFPKSVSSAMFRVDHRTYSFLFIPKDIPPQTLYVNMNNAAARTIKVNIKGGLASYLYPMLKSIYNGIVPRSFTASRKNVIYKSNYPQVGIKLVKKFNGGNLEIYEFIVKNESESPLSVSNKEFLYLEKDAVAISVSNEHLFPKTYTRLFIVTRRITYGR</sequence>
<evidence type="ECO:0000313" key="2">
    <source>
        <dbReference type="EMBL" id="RZV39914.1"/>
    </source>
</evidence>
<dbReference type="Proteomes" id="UP000322454">
    <property type="component" value="Unassembled WGS sequence"/>
</dbReference>
<protein>
    <recommendedName>
        <fullName evidence="1">TraK C-terminal domain-containing protein</fullName>
    </recommendedName>
</protein>
<dbReference type="Pfam" id="PF23536">
    <property type="entry name" value="TraK_C"/>
    <property type="match status" value="1"/>
</dbReference>
<evidence type="ECO:0000313" key="3">
    <source>
        <dbReference type="Proteomes" id="UP000322454"/>
    </source>
</evidence>
<feature type="domain" description="TraK C-terminal" evidence="1">
    <location>
        <begin position="216"/>
        <end position="309"/>
    </location>
</feature>
<reference evidence="2 3" key="1">
    <citation type="submission" date="2019-01" db="EMBL/GenBank/DDBJ databases">
        <title>Insights into ecological role of a new deltaproteobacterial order Candidatus Sinidesulfobacterales (Sva0485) by metagenomics and metatranscriptomics.</title>
        <authorList>
            <person name="Tan S."/>
            <person name="Liu J."/>
            <person name="Fang Y."/>
            <person name="Hedlund B."/>
            <person name="Lian Z.-H."/>
            <person name="Huang L.-Y."/>
            <person name="Li J.-T."/>
            <person name="Huang L.-N."/>
            <person name="Li W.-J."/>
            <person name="Jiang H.-C."/>
            <person name="Dong H.-L."/>
            <person name="Shu W.-S."/>
        </authorList>
    </citation>
    <scope>NUCLEOTIDE SEQUENCE [LARGE SCALE GENOMIC DNA]</scope>
    <source>
        <strain evidence="2">AP4</strain>
    </source>
</reference>
<proteinExistence type="predicted"/>
<dbReference type="EMBL" id="SHMQ01000005">
    <property type="protein sequence ID" value="RZV39914.1"/>
    <property type="molecule type" value="Genomic_DNA"/>
</dbReference>
<name>A0A520XFF3_9DELT</name>
<organism evidence="2 3">
    <name type="scientific">Candidatus Acidulodesulfobacterium acidiphilum</name>
    <dbReference type="NCBI Taxonomy" id="2597224"/>
    <lineage>
        <taxon>Bacteria</taxon>
        <taxon>Deltaproteobacteria</taxon>
        <taxon>Candidatus Acidulodesulfobacterales</taxon>
        <taxon>Candidatus Acidulodesulfobacterium</taxon>
    </lineage>
</organism>